<dbReference type="InterPro" id="IPR000515">
    <property type="entry name" value="MetI-like"/>
</dbReference>
<evidence type="ECO:0000256" key="5">
    <source>
        <dbReference type="ARBA" id="ARBA00022989"/>
    </source>
</evidence>
<feature type="domain" description="ABC transmembrane type-1" evidence="8">
    <location>
        <begin position="89"/>
        <end position="304"/>
    </location>
</feature>
<keyword evidence="9" id="KW-0762">Sugar transport</keyword>
<dbReference type="RefSeq" id="WP_242982543.1">
    <property type="nucleotide sequence ID" value="NZ_OFSM01000022.1"/>
</dbReference>
<feature type="transmembrane region" description="Helical" evidence="7">
    <location>
        <begin position="229"/>
        <end position="249"/>
    </location>
</feature>
<dbReference type="PROSITE" id="PS50928">
    <property type="entry name" value="ABC_TM1"/>
    <property type="match status" value="1"/>
</dbReference>
<gene>
    <name evidence="9" type="primary">yteP_28</name>
    <name evidence="9" type="ORF">AMURIS_03887</name>
</gene>
<dbReference type="InterPro" id="IPR035906">
    <property type="entry name" value="MetI-like_sf"/>
</dbReference>
<dbReference type="Pfam" id="PF00528">
    <property type="entry name" value="BPD_transp_1"/>
    <property type="match status" value="1"/>
</dbReference>
<organism evidence="9 10">
    <name type="scientific">Acetatifactor muris</name>
    <dbReference type="NCBI Taxonomy" id="879566"/>
    <lineage>
        <taxon>Bacteria</taxon>
        <taxon>Bacillati</taxon>
        <taxon>Bacillota</taxon>
        <taxon>Clostridia</taxon>
        <taxon>Lachnospirales</taxon>
        <taxon>Lachnospiraceae</taxon>
        <taxon>Acetatifactor</taxon>
    </lineage>
</organism>
<feature type="transmembrane region" description="Helical" evidence="7">
    <location>
        <begin position="128"/>
        <end position="149"/>
    </location>
</feature>
<dbReference type="AlphaFoldDB" id="A0A2K4ZL76"/>
<dbReference type="Gene3D" id="1.10.3720.10">
    <property type="entry name" value="MetI-like"/>
    <property type="match status" value="1"/>
</dbReference>
<dbReference type="GO" id="GO:0005886">
    <property type="term" value="C:plasma membrane"/>
    <property type="evidence" value="ECO:0007669"/>
    <property type="project" value="UniProtKB-SubCell"/>
</dbReference>
<sequence length="317" mass="35522">MTMKSIKKHRPADRNSLLKYFKNHWELYIMILPPVILLLVFAYGPMYGVIIAFKNYKATLGILGSPWAEQYGFYHFIKFFKNYNFIECLRNTLVLSVYSLLVTVPCSVVLALCLNYTKYTKFRKTVQMITYCPYFISTVVFVGIIRLILDTRIGVLGSIVYNTFDLNIMGSASAFPSLYVWSGVWQGTGYGAIIYLATLAGVDMQLHEAAIIDGATLLQRIRHIDLPEIIPTAVIMLILNIGSILNVGYEKVLAMQNQNNLSTSEVINTYAYKVSLVSSFPDFSYSTAIGLFQSLVGLTLLLAANKIADRLSGNGFV</sequence>
<comment type="subcellular location">
    <subcellularLocation>
        <location evidence="1 7">Cell membrane</location>
        <topology evidence="1 7">Multi-pass membrane protein</topology>
    </subcellularLocation>
</comment>
<feature type="transmembrane region" description="Helical" evidence="7">
    <location>
        <begin position="178"/>
        <end position="197"/>
    </location>
</feature>
<protein>
    <submittedName>
        <fullName evidence="9">Putative multiple-sugar transport system permease YteP</fullName>
    </submittedName>
</protein>
<keyword evidence="4 7" id="KW-0812">Transmembrane</keyword>
<reference evidence="9 10" key="1">
    <citation type="submission" date="2018-01" db="EMBL/GenBank/DDBJ databases">
        <authorList>
            <person name="Gaut B.S."/>
            <person name="Morton B.R."/>
            <person name="Clegg M.T."/>
            <person name="Duvall M.R."/>
        </authorList>
    </citation>
    <scope>NUCLEOTIDE SEQUENCE [LARGE SCALE GENOMIC DNA]</scope>
    <source>
        <strain evidence="9">GP69</strain>
    </source>
</reference>
<name>A0A2K4ZL76_9FIRM</name>
<dbReference type="CDD" id="cd06261">
    <property type="entry name" value="TM_PBP2"/>
    <property type="match status" value="1"/>
</dbReference>
<evidence type="ECO:0000256" key="4">
    <source>
        <dbReference type="ARBA" id="ARBA00022692"/>
    </source>
</evidence>
<evidence type="ECO:0000313" key="9">
    <source>
        <dbReference type="EMBL" id="SOY31152.1"/>
    </source>
</evidence>
<evidence type="ECO:0000256" key="2">
    <source>
        <dbReference type="ARBA" id="ARBA00022448"/>
    </source>
</evidence>
<keyword evidence="5 7" id="KW-1133">Transmembrane helix</keyword>
<keyword evidence="6 7" id="KW-0472">Membrane</keyword>
<dbReference type="EMBL" id="OFSM01000022">
    <property type="protein sequence ID" value="SOY31152.1"/>
    <property type="molecule type" value="Genomic_DNA"/>
</dbReference>
<feature type="transmembrane region" description="Helical" evidence="7">
    <location>
        <begin position="283"/>
        <end position="304"/>
    </location>
</feature>
<evidence type="ECO:0000256" key="7">
    <source>
        <dbReference type="RuleBase" id="RU363032"/>
    </source>
</evidence>
<comment type="similarity">
    <text evidence="7">Belongs to the binding-protein-dependent transport system permease family.</text>
</comment>
<dbReference type="SUPFAM" id="SSF161098">
    <property type="entry name" value="MetI-like"/>
    <property type="match status" value="1"/>
</dbReference>
<feature type="transmembrane region" description="Helical" evidence="7">
    <location>
        <begin position="93"/>
        <end position="116"/>
    </location>
</feature>
<feature type="transmembrane region" description="Helical" evidence="7">
    <location>
        <begin position="27"/>
        <end position="53"/>
    </location>
</feature>
<accession>A0A2K4ZL76</accession>
<keyword evidence="3" id="KW-1003">Cell membrane</keyword>
<evidence type="ECO:0000256" key="1">
    <source>
        <dbReference type="ARBA" id="ARBA00004651"/>
    </source>
</evidence>
<evidence type="ECO:0000259" key="8">
    <source>
        <dbReference type="PROSITE" id="PS50928"/>
    </source>
</evidence>
<dbReference type="GO" id="GO:0055085">
    <property type="term" value="P:transmembrane transport"/>
    <property type="evidence" value="ECO:0007669"/>
    <property type="project" value="InterPro"/>
</dbReference>
<proteinExistence type="inferred from homology"/>
<evidence type="ECO:0000256" key="6">
    <source>
        <dbReference type="ARBA" id="ARBA00023136"/>
    </source>
</evidence>
<dbReference type="PANTHER" id="PTHR43227:SF11">
    <property type="entry name" value="BLL4140 PROTEIN"/>
    <property type="match status" value="1"/>
</dbReference>
<dbReference type="InterPro" id="IPR050809">
    <property type="entry name" value="UgpAE/MalFG_permease"/>
</dbReference>
<keyword evidence="10" id="KW-1185">Reference proteome</keyword>
<dbReference type="Proteomes" id="UP000236311">
    <property type="component" value="Unassembled WGS sequence"/>
</dbReference>
<evidence type="ECO:0000313" key="10">
    <source>
        <dbReference type="Proteomes" id="UP000236311"/>
    </source>
</evidence>
<dbReference type="PANTHER" id="PTHR43227">
    <property type="entry name" value="BLL4140 PROTEIN"/>
    <property type="match status" value="1"/>
</dbReference>
<keyword evidence="2 7" id="KW-0813">Transport</keyword>
<evidence type="ECO:0000256" key="3">
    <source>
        <dbReference type="ARBA" id="ARBA00022475"/>
    </source>
</evidence>